<dbReference type="Gene3D" id="3.30.450.40">
    <property type="match status" value="1"/>
</dbReference>
<dbReference type="InterPro" id="IPR029016">
    <property type="entry name" value="GAF-like_dom_sf"/>
</dbReference>
<dbReference type="InterPro" id="IPR005561">
    <property type="entry name" value="ANTAR"/>
</dbReference>
<dbReference type="Pfam" id="PF03861">
    <property type="entry name" value="ANTAR"/>
    <property type="match status" value="1"/>
</dbReference>
<keyword evidence="2" id="KW-0804">Transcription</keyword>
<sequence length="235" mass="24603">MEPIPETRAALHQLSQHQDEDVEAQMLQLAEAARRLVPSLVGMSVTQISEGVTLTYVSAPDVAGALDGLQYVDAGPCEAAIQRGEHVAVDHSELLDEGRWQLFAQASAATGVLSTLSLPIFGGSTVTGGVNLYGGRNDSFAGHHEALAKLFGAWAAGAISNADLSFSSRLEAVKAPARIEDANTISTAIGVLIETHHVSFEEAENNLRQAAARAGVPVVSLALFIVHPPPPRDGG</sequence>
<keyword evidence="5" id="KW-1185">Reference proteome</keyword>
<dbReference type="GO" id="GO:0003723">
    <property type="term" value="F:RNA binding"/>
    <property type="evidence" value="ECO:0007669"/>
    <property type="project" value="InterPro"/>
</dbReference>
<dbReference type="AlphaFoldDB" id="A0A543HHY3"/>
<dbReference type="InterPro" id="IPR003018">
    <property type="entry name" value="GAF"/>
</dbReference>
<accession>A0A543HHY3</accession>
<gene>
    <name evidence="4" type="ORF">FBY41_3274</name>
</gene>
<dbReference type="Pfam" id="PF13185">
    <property type="entry name" value="GAF_2"/>
    <property type="match status" value="1"/>
</dbReference>
<protein>
    <submittedName>
        <fullName evidence="4">ANTAR domain-containing protein</fullName>
    </submittedName>
</protein>
<evidence type="ECO:0000313" key="4">
    <source>
        <dbReference type="EMBL" id="TQM57929.1"/>
    </source>
</evidence>
<proteinExistence type="predicted"/>
<reference evidence="4 5" key="1">
    <citation type="submission" date="2019-06" db="EMBL/GenBank/DDBJ databases">
        <title>Genome sequencing of plant associated microbes to promote plant fitness in Sorghum bicolor and Oryza sativa.</title>
        <authorList>
            <person name="Coleman-Derr D."/>
        </authorList>
    </citation>
    <scope>NUCLEOTIDE SEQUENCE [LARGE SCALE GENOMIC DNA]</scope>
    <source>
        <strain evidence="4 5">KV-663</strain>
    </source>
</reference>
<evidence type="ECO:0000259" key="3">
    <source>
        <dbReference type="PROSITE" id="PS50921"/>
    </source>
</evidence>
<dbReference type="PROSITE" id="PS50921">
    <property type="entry name" value="ANTAR"/>
    <property type="match status" value="1"/>
</dbReference>
<dbReference type="Proteomes" id="UP000316747">
    <property type="component" value="Unassembled WGS sequence"/>
</dbReference>
<keyword evidence="1" id="KW-0805">Transcription regulation</keyword>
<name>A0A543HHY3_9MICO</name>
<dbReference type="InterPro" id="IPR036388">
    <property type="entry name" value="WH-like_DNA-bd_sf"/>
</dbReference>
<dbReference type="SUPFAM" id="SSF55781">
    <property type="entry name" value="GAF domain-like"/>
    <property type="match status" value="1"/>
</dbReference>
<evidence type="ECO:0000313" key="5">
    <source>
        <dbReference type="Proteomes" id="UP000316747"/>
    </source>
</evidence>
<evidence type="ECO:0000256" key="2">
    <source>
        <dbReference type="ARBA" id="ARBA00023163"/>
    </source>
</evidence>
<organism evidence="4 5">
    <name type="scientific">Humibacillus xanthopallidus</name>
    <dbReference type="NCBI Taxonomy" id="412689"/>
    <lineage>
        <taxon>Bacteria</taxon>
        <taxon>Bacillati</taxon>
        <taxon>Actinomycetota</taxon>
        <taxon>Actinomycetes</taxon>
        <taxon>Micrococcales</taxon>
        <taxon>Intrasporangiaceae</taxon>
        <taxon>Humibacillus</taxon>
    </lineage>
</organism>
<dbReference type="OrthoDB" id="4824831at2"/>
<dbReference type="RefSeq" id="WP_141845329.1">
    <property type="nucleotide sequence ID" value="NZ_VFPM01000003.1"/>
</dbReference>
<dbReference type="SMART" id="SM00065">
    <property type="entry name" value="GAF"/>
    <property type="match status" value="1"/>
</dbReference>
<evidence type="ECO:0000256" key="1">
    <source>
        <dbReference type="ARBA" id="ARBA00023015"/>
    </source>
</evidence>
<dbReference type="EMBL" id="VFPM01000003">
    <property type="protein sequence ID" value="TQM57929.1"/>
    <property type="molecule type" value="Genomic_DNA"/>
</dbReference>
<comment type="caution">
    <text evidence="4">The sequence shown here is derived from an EMBL/GenBank/DDBJ whole genome shotgun (WGS) entry which is preliminary data.</text>
</comment>
<feature type="domain" description="ANTAR" evidence="3">
    <location>
        <begin position="165"/>
        <end position="226"/>
    </location>
</feature>
<dbReference type="Gene3D" id="1.10.10.10">
    <property type="entry name" value="Winged helix-like DNA-binding domain superfamily/Winged helix DNA-binding domain"/>
    <property type="match status" value="1"/>
</dbReference>